<organism evidence="2 3">
    <name type="scientific">Eschrichtius robustus</name>
    <name type="common">California gray whale</name>
    <name type="synonym">Eschrichtius gibbosus</name>
    <dbReference type="NCBI Taxonomy" id="9764"/>
    <lineage>
        <taxon>Eukaryota</taxon>
        <taxon>Metazoa</taxon>
        <taxon>Chordata</taxon>
        <taxon>Craniata</taxon>
        <taxon>Vertebrata</taxon>
        <taxon>Euteleostomi</taxon>
        <taxon>Mammalia</taxon>
        <taxon>Eutheria</taxon>
        <taxon>Laurasiatheria</taxon>
        <taxon>Artiodactyla</taxon>
        <taxon>Whippomorpha</taxon>
        <taxon>Cetacea</taxon>
        <taxon>Mysticeti</taxon>
        <taxon>Eschrichtiidae</taxon>
        <taxon>Eschrichtius</taxon>
    </lineage>
</organism>
<dbReference type="Proteomes" id="UP001159641">
    <property type="component" value="Unassembled WGS sequence"/>
</dbReference>
<feature type="compositionally biased region" description="Gly residues" evidence="1">
    <location>
        <begin position="34"/>
        <end position="44"/>
    </location>
</feature>
<feature type="region of interest" description="Disordered" evidence="1">
    <location>
        <begin position="34"/>
        <end position="60"/>
    </location>
</feature>
<evidence type="ECO:0000313" key="3">
    <source>
        <dbReference type="Proteomes" id="UP001159641"/>
    </source>
</evidence>
<accession>A0AB34I081</accession>
<evidence type="ECO:0000256" key="1">
    <source>
        <dbReference type="SAM" id="MobiDB-lite"/>
    </source>
</evidence>
<proteinExistence type="predicted"/>
<dbReference type="EMBL" id="JAIQCJ010000343">
    <property type="protein sequence ID" value="KAJ8796665.1"/>
    <property type="molecule type" value="Genomic_DNA"/>
</dbReference>
<keyword evidence="3" id="KW-1185">Reference proteome</keyword>
<reference evidence="2 3" key="1">
    <citation type="submission" date="2022-11" db="EMBL/GenBank/DDBJ databases">
        <title>Whole genome sequence of Eschrichtius robustus ER-17-0199.</title>
        <authorList>
            <person name="Bruniche-Olsen A."/>
            <person name="Black A.N."/>
            <person name="Fields C.J."/>
            <person name="Walden K."/>
            <person name="Dewoody J.A."/>
        </authorList>
    </citation>
    <scope>NUCLEOTIDE SEQUENCE [LARGE SCALE GENOMIC DNA]</scope>
    <source>
        <strain evidence="2">ER-17-0199</strain>
        <tissue evidence="2">Blubber</tissue>
    </source>
</reference>
<sequence length="183" mass="19503">MLQTTTPSTHFSPAGSASAVRMLWQTWHRELGGGERLGSGGGGCPRRSCGRGSPSRDQNRPWAAAAGMARVVPAWRLLLLLAVWVRLWRWGPGRDGTCARRGSEFPAPGPPGMCGEIDASGRLGGDVRAEQAGTRWLRGRQRGGLSGRGKEPCAHWAALLLLPGPSCGPDPGLWLPIRPGNEK</sequence>
<evidence type="ECO:0000313" key="2">
    <source>
        <dbReference type="EMBL" id="KAJ8796665.1"/>
    </source>
</evidence>
<comment type="caution">
    <text evidence="2">The sequence shown here is derived from an EMBL/GenBank/DDBJ whole genome shotgun (WGS) entry which is preliminary data.</text>
</comment>
<gene>
    <name evidence="2" type="ORF">J1605_017768</name>
</gene>
<name>A0AB34I081_ESCRO</name>
<protein>
    <submittedName>
        <fullName evidence="2">Uncharacterized protein</fullName>
    </submittedName>
</protein>
<dbReference type="AlphaFoldDB" id="A0AB34I081"/>
<feature type="compositionally biased region" description="Low complexity" evidence="1">
    <location>
        <begin position="45"/>
        <end position="60"/>
    </location>
</feature>